<sequence length="104" mass="11731">MHERKALMAKEADAFLALPGGYGTMEELFEMITWNQLGIHTRPVVLLNTNGFFDGLICWIEKAMSQGFISAEARNIVDVAETADEVIEKIEIYQSPIVAELEWL</sequence>
<evidence type="ECO:0008006" key="3">
    <source>
        <dbReference type="Google" id="ProtNLM"/>
    </source>
</evidence>
<organism evidence="1 2">
    <name type="scientific">Botryosphaeria dothidea</name>
    <dbReference type="NCBI Taxonomy" id="55169"/>
    <lineage>
        <taxon>Eukaryota</taxon>
        <taxon>Fungi</taxon>
        <taxon>Dikarya</taxon>
        <taxon>Ascomycota</taxon>
        <taxon>Pezizomycotina</taxon>
        <taxon>Dothideomycetes</taxon>
        <taxon>Dothideomycetes incertae sedis</taxon>
        <taxon>Botryosphaeriales</taxon>
        <taxon>Botryosphaeriaceae</taxon>
        <taxon>Botryosphaeria</taxon>
    </lineage>
</organism>
<dbReference type="GO" id="GO:0005829">
    <property type="term" value="C:cytosol"/>
    <property type="evidence" value="ECO:0007669"/>
    <property type="project" value="TreeGrafter"/>
</dbReference>
<dbReference type="PANTHER" id="PTHR31223:SF70">
    <property type="entry name" value="LOG FAMILY PROTEIN YJL055W"/>
    <property type="match status" value="1"/>
</dbReference>
<comment type="caution">
    <text evidence="1">The sequence shown here is derived from an EMBL/GenBank/DDBJ whole genome shotgun (WGS) entry which is preliminary data.</text>
</comment>
<dbReference type="GO" id="GO:0009691">
    <property type="term" value="P:cytokinin biosynthetic process"/>
    <property type="evidence" value="ECO:0007669"/>
    <property type="project" value="InterPro"/>
</dbReference>
<gene>
    <name evidence="1" type="ORF">GTA08_BOTSDO00392</name>
</gene>
<evidence type="ECO:0000313" key="1">
    <source>
        <dbReference type="EMBL" id="KAF4313046.1"/>
    </source>
</evidence>
<dbReference type="Pfam" id="PF03641">
    <property type="entry name" value="Lysine_decarbox"/>
    <property type="match status" value="1"/>
</dbReference>
<accession>A0A8H4NBL7</accession>
<keyword evidence="2" id="KW-1185">Reference proteome</keyword>
<dbReference type="InterPro" id="IPR031100">
    <property type="entry name" value="LOG_fam"/>
</dbReference>
<dbReference type="Proteomes" id="UP000572817">
    <property type="component" value="Unassembled WGS sequence"/>
</dbReference>
<dbReference type="Gene3D" id="3.40.50.450">
    <property type="match status" value="1"/>
</dbReference>
<proteinExistence type="predicted"/>
<evidence type="ECO:0000313" key="2">
    <source>
        <dbReference type="Proteomes" id="UP000572817"/>
    </source>
</evidence>
<dbReference type="GO" id="GO:0016799">
    <property type="term" value="F:hydrolase activity, hydrolyzing N-glycosyl compounds"/>
    <property type="evidence" value="ECO:0007669"/>
    <property type="project" value="TreeGrafter"/>
</dbReference>
<dbReference type="SUPFAM" id="SSF102405">
    <property type="entry name" value="MCP/YpsA-like"/>
    <property type="match status" value="1"/>
</dbReference>
<dbReference type="PANTHER" id="PTHR31223">
    <property type="entry name" value="LOG FAMILY PROTEIN YJL055W"/>
    <property type="match status" value="1"/>
</dbReference>
<dbReference type="NCBIfam" id="TIGR00730">
    <property type="entry name" value="Rossman fold protein, TIGR00730 family"/>
    <property type="match status" value="1"/>
</dbReference>
<dbReference type="OrthoDB" id="3670664at2759"/>
<dbReference type="EMBL" id="WWBZ02000001">
    <property type="protein sequence ID" value="KAF4313046.1"/>
    <property type="molecule type" value="Genomic_DNA"/>
</dbReference>
<dbReference type="InterPro" id="IPR005269">
    <property type="entry name" value="LOG"/>
</dbReference>
<reference evidence="1" key="1">
    <citation type="submission" date="2020-04" db="EMBL/GenBank/DDBJ databases">
        <title>Genome Assembly and Annotation of Botryosphaeria dothidea sdau 11-99, a Latent Pathogen of Apple Fruit Ring Rot in China.</title>
        <authorList>
            <person name="Yu C."/>
            <person name="Diao Y."/>
            <person name="Lu Q."/>
            <person name="Zhao J."/>
            <person name="Cui S."/>
            <person name="Peng C."/>
            <person name="He B."/>
            <person name="Liu H."/>
        </authorList>
    </citation>
    <scope>NUCLEOTIDE SEQUENCE [LARGE SCALE GENOMIC DNA]</scope>
    <source>
        <strain evidence="1">Sdau11-99</strain>
    </source>
</reference>
<protein>
    <recommendedName>
        <fullName evidence="3">Cytokinin riboside 5'-monophosphate phosphoribohydrolase</fullName>
    </recommendedName>
</protein>
<name>A0A8H4NBL7_9PEZI</name>
<dbReference type="AlphaFoldDB" id="A0A8H4NBL7"/>